<dbReference type="InterPro" id="IPR023707">
    <property type="entry name" value="OM_assembly_BamA"/>
</dbReference>
<keyword evidence="4 8" id="KW-0732">Signal</keyword>
<dbReference type="STRING" id="555778.Hneap_1446"/>
<dbReference type="NCBIfam" id="TIGR03303">
    <property type="entry name" value="OM_YaeT"/>
    <property type="match status" value="1"/>
</dbReference>
<keyword evidence="2 8" id="KW-1134">Transmembrane beta strand</keyword>
<protein>
    <recommendedName>
        <fullName evidence="8 9">Outer membrane protein assembly factor BamA</fullName>
    </recommendedName>
</protein>
<keyword evidence="5 8" id="KW-0677">Repeat</keyword>
<comment type="similarity">
    <text evidence="8">Belongs to the BamA family.</text>
</comment>
<dbReference type="GO" id="GO:0051205">
    <property type="term" value="P:protein insertion into membrane"/>
    <property type="evidence" value="ECO:0007669"/>
    <property type="project" value="UniProtKB-UniRule"/>
</dbReference>
<dbReference type="InterPro" id="IPR000184">
    <property type="entry name" value="Bac_surfAg_D15"/>
</dbReference>
<dbReference type="OrthoDB" id="9803054at2"/>
<feature type="domain" description="POTRA" evidence="10">
    <location>
        <begin position="182"/>
        <end position="270"/>
    </location>
</feature>
<evidence type="ECO:0000256" key="7">
    <source>
        <dbReference type="ARBA" id="ARBA00023237"/>
    </source>
</evidence>
<comment type="subcellular location">
    <subcellularLocation>
        <location evidence="8">Cell outer membrane</location>
    </subcellularLocation>
    <subcellularLocation>
        <location evidence="1">Membrane</location>
    </subcellularLocation>
</comment>
<evidence type="ECO:0000256" key="3">
    <source>
        <dbReference type="ARBA" id="ARBA00022692"/>
    </source>
</evidence>
<evidence type="ECO:0000256" key="6">
    <source>
        <dbReference type="ARBA" id="ARBA00023136"/>
    </source>
</evidence>
<evidence type="ECO:0000313" key="12">
    <source>
        <dbReference type="Proteomes" id="UP000009102"/>
    </source>
</evidence>
<evidence type="ECO:0000256" key="4">
    <source>
        <dbReference type="ARBA" id="ARBA00022729"/>
    </source>
</evidence>
<comment type="function">
    <text evidence="8">Part of the outer membrane protein assembly complex, which is involved in assembly and insertion of beta-barrel proteins into the outer membrane.</text>
</comment>
<dbReference type="HOGENOM" id="CLU_007664_1_0_6"/>
<dbReference type="Gene3D" id="2.40.160.50">
    <property type="entry name" value="membrane protein fhac: a member of the omp85/tpsb transporter family"/>
    <property type="match status" value="1"/>
</dbReference>
<dbReference type="PANTHER" id="PTHR12815:SF23">
    <property type="entry name" value="OUTER MEMBRANE PROTEIN ASSEMBLY FACTOR BAMA"/>
    <property type="match status" value="1"/>
</dbReference>
<dbReference type="eggNOG" id="COG4775">
    <property type="taxonomic scope" value="Bacteria"/>
</dbReference>
<comment type="subunit">
    <text evidence="8">Part of the Bam complex.</text>
</comment>
<keyword evidence="6 8" id="KW-0472">Membrane</keyword>
<evidence type="ECO:0000256" key="2">
    <source>
        <dbReference type="ARBA" id="ARBA00022452"/>
    </source>
</evidence>
<accession>D0L0Q5</accession>
<evidence type="ECO:0000256" key="9">
    <source>
        <dbReference type="NCBIfam" id="TIGR03303"/>
    </source>
</evidence>
<feature type="domain" description="POTRA" evidence="10">
    <location>
        <begin position="273"/>
        <end position="351"/>
    </location>
</feature>
<evidence type="ECO:0000256" key="1">
    <source>
        <dbReference type="ARBA" id="ARBA00004370"/>
    </source>
</evidence>
<name>D0L0Q5_HALNC</name>
<dbReference type="HAMAP" id="MF_01430">
    <property type="entry name" value="OM_assembly_BamA"/>
    <property type="match status" value="1"/>
</dbReference>
<feature type="domain" description="POTRA" evidence="10">
    <location>
        <begin position="31"/>
        <end position="98"/>
    </location>
</feature>
<reference evidence="11 12" key="1">
    <citation type="submission" date="2009-10" db="EMBL/GenBank/DDBJ databases">
        <title>Complete sequence of Halothiobacillus neapolitanus c2.</title>
        <authorList>
            <consortium name="US DOE Joint Genome Institute"/>
            <person name="Lucas S."/>
            <person name="Copeland A."/>
            <person name="Lapidus A."/>
            <person name="Glavina del Rio T."/>
            <person name="Tice H."/>
            <person name="Bruce D."/>
            <person name="Goodwin L."/>
            <person name="Pitluck S."/>
            <person name="Davenport K."/>
            <person name="Brettin T."/>
            <person name="Detter J.C."/>
            <person name="Han C."/>
            <person name="Tapia R."/>
            <person name="Larimer F."/>
            <person name="Land M."/>
            <person name="Hauser L."/>
            <person name="Kyrpides N."/>
            <person name="Mikhailova N."/>
            <person name="Kerfeld C."/>
            <person name="Cannon G."/>
            <person name="Heinhort S."/>
        </authorList>
    </citation>
    <scope>NUCLEOTIDE SEQUENCE [LARGE SCALE GENOMIC DNA]</scope>
    <source>
        <strain evidence="12">ATCC 23641 / c2</strain>
    </source>
</reference>
<dbReference type="GO" id="GO:1990063">
    <property type="term" value="C:Bam protein complex"/>
    <property type="evidence" value="ECO:0007669"/>
    <property type="project" value="TreeGrafter"/>
</dbReference>
<dbReference type="Proteomes" id="UP000009102">
    <property type="component" value="Chromosome"/>
</dbReference>
<dbReference type="PROSITE" id="PS51779">
    <property type="entry name" value="POTRA"/>
    <property type="match status" value="4"/>
</dbReference>
<feature type="domain" description="POTRA" evidence="10">
    <location>
        <begin position="354"/>
        <end position="428"/>
    </location>
</feature>
<proteinExistence type="inferred from homology"/>
<evidence type="ECO:0000313" key="11">
    <source>
        <dbReference type="EMBL" id="ACX96278.1"/>
    </source>
</evidence>
<keyword evidence="12" id="KW-1185">Reference proteome</keyword>
<feature type="signal peptide" evidence="8">
    <location>
        <begin position="1"/>
        <end position="30"/>
    </location>
</feature>
<dbReference type="Pfam" id="PF01103">
    <property type="entry name" value="Omp85"/>
    <property type="match status" value="1"/>
</dbReference>
<dbReference type="EMBL" id="CP001801">
    <property type="protein sequence ID" value="ACX96278.1"/>
    <property type="molecule type" value="Genomic_DNA"/>
</dbReference>
<keyword evidence="7 8" id="KW-0998">Cell outer membrane</keyword>
<dbReference type="KEGG" id="hna:Hneap_1446"/>
<organism evidence="11 12">
    <name type="scientific">Halothiobacillus neapolitanus (strain ATCC 23641 / DSM 15147 / CIP 104769 / NCIMB 8539 / c2)</name>
    <name type="common">Thiobacillus neapolitanus</name>
    <dbReference type="NCBI Taxonomy" id="555778"/>
    <lineage>
        <taxon>Bacteria</taxon>
        <taxon>Pseudomonadati</taxon>
        <taxon>Pseudomonadota</taxon>
        <taxon>Gammaproteobacteria</taxon>
        <taxon>Chromatiales</taxon>
        <taxon>Halothiobacillaceae</taxon>
        <taxon>Halothiobacillus</taxon>
    </lineage>
</organism>
<dbReference type="RefSeq" id="WP_012824312.1">
    <property type="nucleotide sequence ID" value="NC_013422.1"/>
</dbReference>
<dbReference type="GO" id="GO:0043165">
    <property type="term" value="P:Gram-negative-bacterium-type cell outer membrane assembly"/>
    <property type="evidence" value="ECO:0007669"/>
    <property type="project" value="UniProtKB-UniRule"/>
</dbReference>
<dbReference type="InterPro" id="IPR039910">
    <property type="entry name" value="D15-like"/>
</dbReference>
<gene>
    <name evidence="8" type="primary">bamA</name>
    <name evidence="11" type="ordered locus">Hneap_1446</name>
</gene>
<dbReference type="PIRSF" id="PIRSF006076">
    <property type="entry name" value="OM_assembly_OMP85"/>
    <property type="match status" value="1"/>
</dbReference>
<dbReference type="InterPro" id="IPR034746">
    <property type="entry name" value="POTRA"/>
</dbReference>
<feature type="chain" id="PRO_5009009008" description="Outer membrane protein assembly factor BamA" evidence="8">
    <location>
        <begin position="31"/>
        <end position="800"/>
    </location>
</feature>
<sequence precursor="true">MTSQIKFSLARFILKPVAAALLLIPTLAHAFVISDIKVEGLRTVTPSTAFTYIPYHVGDDFTANDSTRVIDALYKTGFFSDVNVGRVGNVLMIQVQERPTISAIEVKGNKKVETEKLQKALKDIGLSQGHVLDPQALDKMKTELQRVYYSLGQYGVQIQTHVQKLDDNRVFVSIDIYEGKPASIQQVRIIGNHDFSESELLSQLAMHPVSWWAFWSSADQYSKEKMSKDLESLRSFYLDRGYLKFAVDSSQVTITPDRKHMAIVINITEGQRYKVSGVTFSGNLLLDKATLDALDKVKTGEYFNRKDVIDTSDAIAKRLGNDGYALARVQPMPQIDEDNKTVAIDFNIQPGDRVTVRHVEFTGNFNTNEEVYRREMRQMEGSWYAADKLDRSKERIQRLPSVQQVDQKVKPVSGVPDQVDVDYDITEQLSGSFTAGVGYSQSEGVLFNLGLNQSNFLGSGKSVGINLQRSSYQTGVQFNYNNPYFTVDGVSQGFGLFYSKQNAAQLSLSRYLVDSIGGNINFGVPLSENTYASIAFQLQNQKIKSTTYSPSWITGVPVVPTGEYPVTPLGENGYDRPGPGFDGKSFYTFSLIPTLKYDTRNKAIFPTSGILQTVSATLAVPGSQLRYYKGDYKGRVYFPLWTDATLSAHGRVDLIKAYGETQSTYGGVSQYYNGVPPFLNYYAGGIQSVRGYQDYSLGPLDSNGDPIGGTFLTAGGLELISPMPFLTSQSNNVRLSLFWDVGNVYGSYNDFSARDLRQSVGIGFNWISPVGPLVFSVAKPLNNKPGDRTQVFQFTVGTSF</sequence>
<evidence type="ECO:0000259" key="10">
    <source>
        <dbReference type="PROSITE" id="PS51779"/>
    </source>
</evidence>
<dbReference type="PANTHER" id="PTHR12815">
    <property type="entry name" value="SORTING AND ASSEMBLY MACHINERY SAMM50 PROTEIN FAMILY MEMBER"/>
    <property type="match status" value="1"/>
</dbReference>
<keyword evidence="3 8" id="KW-0812">Transmembrane</keyword>
<evidence type="ECO:0000256" key="8">
    <source>
        <dbReference type="HAMAP-Rule" id="MF_01430"/>
    </source>
</evidence>
<dbReference type="InterPro" id="IPR010827">
    <property type="entry name" value="BamA/TamA_POTRA"/>
</dbReference>
<evidence type="ECO:0000256" key="5">
    <source>
        <dbReference type="ARBA" id="ARBA00022737"/>
    </source>
</evidence>
<dbReference type="Gene3D" id="3.10.20.310">
    <property type="entry name" value="membrane protein fhac"/>
    <property type="match status" value="5"/>
</dbReference>
<dbReference type="AlphaFoldDB" id="D0L0Q5"/>
<dbReference type="Pfam" id="PF07244">
    <property type="entry name" value="POTRA"/>
    <property type="match status" value="4"/>
</dbReference>